<feature type="transmembrane region" description="Helical" evidence="3">
    <location>
        <begin position="330"/>
        <end position="359"/>
    </location>
</feature>
<evidence type="ECO:0000313" key="6">
    <source>
        <dbReference type="Proteomes" id="UP000278673"/>
    </source>
</evidence>
<keyword evidence="3" id="KW-1133">Transmembrane helix</keyword>
<feature type="region of interest" description="Disordered" evidence="2">
    <location>
        <begin position="370"/>
        <end position="410"/>
    </location>
</feature>
<dbReference type="InterPro" id="IPR025645">
    <property type="entry name" value="DUF4349"/>
</dbReference>
<accession>A0A3M2KVX7</accession>
<feature type="compositionally biased region" description="Polar residues" evidence="2">
    <location>
        <begin position="401"/>
        <end position="410"/>
    </location>
</feature>
<feature type="coiled-coil region" evidence="1">
    <location>
        <begin position="263"/>
        <end position="290"/>
    </location>
</feature>
<keyword evidence="6" id="KW-1185">Reference proteome</keyword>
<comment type="caution">
    <text evidence="5">The sequence shown here is derived from an EMBL/GenBank/DDBJ whole genome shotgun (WGS) entry which is preliminary data.</text>
</comment>
<gene>
    <name evidence="5" type="ORF">EBN88_27255</name>
</gene>
<feature type="compositionally biased region" description="Pro residues" evidence="2">
    <location>
        <begin position="376"/>
        <end position="392"/>
    </location>
</feature>
<dbReference type="EMBL" id="RFFJ01000255">
    <property type="protein sequence ID" value="RMI29762.1"/>
    <property type="molecule type" value="Genomic_DNA"/>
</dbReference>
<evidence type="ECO:0000259" key="4">
    <source>
        <dbReference type="Pfam" id="PF14257"/>
    </source>
</evidence>
<feature type="region of interest" description="Disordered" evidence="2">
    <location>
        <begin position="89"/>
        <end position="139"/>
    </location>
</feature>
<protein>
    <submittedName>
        <fullName evidence="5">DUF4349 domain-containing protein</fullName>
    </submittedName>
</protein>
<keyword evidence="3" id="KW-0812">Transmembrane</keyword>
<evidence type="ECO:0000256" key="1">
    <source>
        <dbReference type="SAM" id="Coils"/>
    </source>
</evidence>
<evidence type="ECO:0000256" key="2">
    <source>
        <dbReference type="SAM" id="MobiDB-lite"/>
    </source>
</evidence>
<feature type="region of interest" description="Disordered" evidence="2">
    <location>
        <begin position="1"/>
        <end position="66"/>
    </location>
</feature>
<proteinExistence type="predicted"/>
<reference evidence="5 6" key="1">
    <citation type="submission" date="2018-10" db="EMBL/GenBank/DDBJ databases">
        <title>Isolation, diversity and antifungal activity of actinobacteria from wheat.</title>
        <authorList>
            <person name="Han C."/>
        </authorList>
    </citation>
    <scope>NUCLEOTIDE SEQUENCE [LARGE SCALE GENOMIC DNA]</scope>
    <source>
        <strain evidence="5 6">NEAU-YY642</strain>
    </source>
</reference>
<evidence type="ECO:0000256" key="3">
    <source>
        <dbReference type="SAM" id="Phobius"/>
    </source>
</evidence>
<dbReference type="AlphaFoldDB" id="A0A3M2KVX7"/>
<feature type="compositionally biased region" description="Polar residues" evidence="2">
    <location>
        <begin position="1"/>
        <end position="18"/>
    </location>
</feature>
<organism evidence="5 6">
    <name type="scientific">Streptomyces triticirhizae</name>
    <dbReference type="NCBI Taxonomy" id="2483353"/>
    <lineage>
        <taxon>Bacteria</taxon>
        <taxon>Bacillati</taxon>
        <taxon>Actinomycetota</taxon>
        <taxon>Actinomycetes</taxon>
        <taxon>Kitasatosporales</taxon>
        <taxon>Streptomycetaceae</taxon>
        <taxon>Streptomyces</taxon>
    </lineage>
</organism>
<keyword evidence="3" id="KW-0472">Membrane</keyword>
<name>A0A3M2KVX7_9ACTN</name>
<keyword evidence="1" id="KW-0175">Coiled coil</keyword>
<feature type="compositionally biased region" description="Basic and acidic residues" evidence="2">
    <location>
        <begin position="33"/>
        <end position="54"/>
    </location>
</feature>
<dbReference type="Proteomes" id="UP000278673">
    <property type="component" value="Unassembled WGS sequence"/>
</dbReference>
<sequence>MGPLSQTPSRVLRVTSSEPDGDNRRAVSSVQEVTHRSGDDRRRRVARIDAEGGRLMRRGNGGGRRRAPALALAALLAGGALLAGCTSSGMGDESGGDAANEASAEFDGTEDAEGGLPSEDATREGAEGEAGAEDSADLSTVAEVPDASQLIQTATLTVAVESVPESYAEAVRLTQAAGGYVSDESTTGGDEDPFSTLTLRVPKEGYAGLLGDLAELGELSSRELTTEDVGDQIVDTESRLETQRESIDRVRDLMEEATTLDEIVRLESELSTRQAELESLEARLESLRGQTAMATVTLELYREGQPAPEPEEKDDERPSVLDALLGGVEFVWLMLVWVAIAVGAALPVLALLAVLWLLWRLLRPRLPLDRLRTSRPVPPPPVAAPPPLPRPAHAPDAADTTGRSTPENGS</sequence>
<evidence type="ECO:0000313" key="5">
    <source>
        <dbReference type="EMBL" id="RMI29762.1"/>
    </source>
</evidence>
<feature type="domain" description="DUF4349" evidence="4">
    <location>
        <begin position="149"/>
        <end position="360"/>
    </location>
</feature>
<dbReference type="Pfam" id="PF14257">
    <property type="entry name" value="DUF4349"/>
    <property type="match status" value="1"/>
</dbReference>